<organism evidence="2 3">
    <name type="scientific">Tatumella punctata</name>
    <dbReference type="NCBI Taxonomy" id="399969"/>
    <lineage>
        <taxon>Bacteria</taxon>
        <taxon>Pseudomonadati</taxon>
        <taxon>Pseudomonadota</taxon>
        <taxon>Gammaproteobacteria</taxon>
        <taxon>Enterobacterales</taxon>
        <taxon>Erwiniaceae</taxon>
        <taxon>Tatumella</taxon>
    </lineage>
</organism>
<keyword evidence="3" id="KW-1185">Reference proteome</keyword>
<sequence>MKKYIFVFMMFSISYANASECAKNETLIASCSLSGKLSRIATFCAKPKNGMIKYTYKNGMETELVVDFDFENRLKRWVDLATYTTYLGFSRGEYSYILSIPEEKPGVVAQLDVKKNNKIISSKQCDSNSFGDEGIKMNSIEDVSDDVVRDGGFKFP</sequence>
<proteinExistence type="predicted"/>
<name>A0ABW1VSX1_9GAMM</name>
<feature type="chain" id="PRO_5046164500" evidence="1">
    <location>
        <begin position="19"/>
        <end position="156"/>
    </location>
</feature>
<evidence type="ECO:0000313" key="2">
    <source>
        <dbReference type="EMBL" id="MFC6363355.1"/>
    </source>
</evidence>
<feature type="signal peptide" evidence="1">
    <location>
        <begin position="1"/>
        <end position="18"/>
    </location>
</feature>
<dbReference type="EMBL" id="JBHSUC010000026">
    <property type="protein sequence ID" value="MFC6363355.1"/>
    <property type="molecule type" value="Genomic_DNA"/>
</dbReference>
<keyword evidence="1" id="KW-0732">Signal</keyword>
<comment type="caution">
    <text evidence="2">The sequence shown here is derived from an EMBL/GenBank/DDBJ whole genome shotgun (WGS) entry which is preliminary data.</text>
</comment>
<accession>A0ABW1VSX1</accession>
<gene>
    <name evidence="2" type="ORF">ACFP73_14905</name>
</gene>
<reference evidence="3" key="1">
    <citation type="journal article" date="2019" name="Int. J. Syst. Evol. Microbiol.">
        <title>The Global Catalogue of Microorganisms (GCM) 10K type strain sequencing project: providing services to taxonomists for standard genome sequencing and annotation.</title>
        <authorList>
            <consortium name="The Broad Institute Genomics Platform"/>
            <consortium name="The Broad Institute Genome Sequencing Center for Infectious Disease"/>
            <person name="Wu L."/>
            <person name="Ma J."/>
        </authorList>
    </citation>
    <scope>NUCLEOTIDE SEQUENCE [LARGE SCALE GENOMIC DNA]</scope>
    <source>
        <strain evidence="3">CGMCC 4.1530</strain>
    </source>
</reference>
<evidence type="ECO:0000313" key="3">
    <source>
        <dbReference type="Proteomes" id="UP001596215"/>
    </source>
</evidence>
<dbReference type="Proteomes" id="UP001596215">
    <property type="component" value="Unassembled WGS sequence"/>
</dbReference>
<dbReference type="RefSeq" id="WP_212708898.1">
    <property type="nucleotide sequence ID" value="NZ_BAAAFW010000051.1"/>
</dbReference>
<protein>
    <submittedName>
        <fullName evidence="2">Uncharacterized protein</fullName>
    </submittedName>
</protein>
<evidence type="ECO:0000256" key="1">
    <source>
        <dbReference type="SAM" id="SignalP"/>
    </source>
</evidence>